<dbReference type="EMBL" id="JASVDS010000002">
    <property type="protein sequence ID" value="MDL5032081.1"/>
    <property type="molecule type" value="Genomic_DNA"/>
</dbReference>
<feature type="transmembrane region" description="Helical" evidence="2">
    <location>
        <begin position="85"/>
        <end position="105"/>
    </location>
</feature>
<sequence>MSMPDHSGPSSGPQTPPTTPAPRRAPSHQLWLGLALVLAGCTFLLDSLHLVELRHYLPFWPVLIIALGAARLLTAAPNDKGEQVVGGVLLAIGCFLLFRRLGWLHMDFRDLWPLFLIGVGGMLLTRRPGQGGMPGKAGLFGHGRQDHPGGPLDVKAVLSGQQVRVQAQDFTGGQVQVALGGVELDLSQAGFQRAVIDVSLVMAGLELRVPTDCRVRVTASSVLGQVEDKTHPPLAAARELEVRGSLVLGGITIRH</sequence>
<dbReference type="PANTHER" id="PTHR40763:SF5">
    <property type="entry name" value="MEMBRANE PROTEIN"/>
    <property type="match status" value="1"/>
</dbReference>
<keyword evidence="5" id="KW-1185">Reference proteome</keyword>
<proteinExistence type="predicted"/>
<feature type="transmembrane region" description="Helical" evidence="2">
    <location>
        <begin position="111"/>
        <end position="126"/>
    </location>
</feature>
<feature type="domain" description="LiaF transmembrane" evidence="3">
    <location>
        <begin position="31"/>
        <end position="127"/>
    </location>
</feature>
<evidence type="ECO:0000256" key="2">
    <source>
        <dbReference type="SAM" id="Phobius"/>
    </source>
</evidence>
<evidence type="ECO:0000259" key="3">
    <source>
        <dbReference type="Pfam" id="PF22570"/>
    </source>
</evidence>
<keyword evidence="2" id="KW-1133">Transmembrane helix</keyword>
<dbReference type="InterPro" id="IPR054331">
    <property type="entry name" value="LiaF_TM"/>
</dbReference>
<keyword evidence="2" id="KW-0812">Transmembrane</keyword>
<evidence type="ECO:0000313" key="4">
    <source>
        <dbReference type="EMBL" id="MDL5032081.1"/>
    </source>
</evidence>
<feature type="transmembrane region" description="Helical" evidence="2">
    <location>
        <begin position="56"/>
        <end position="73"/>
    </location>
</feature>
<protein>
    <submittedName>
        <fullName evidence="4">DUF5668 domain-containing protein</fullName>
    </submittedName>
</protein>
<dbReference type="Proteomes" id="UP001238603">
    <property type="component" value="Unassembled WGS sequence"/>
</dbReference>
<feature type="region of interest" description="Disordered" evidence="1">
    <location>
        <begin position="1"/>
        <end position="24"/>
    </location>
</feature>
<gene>
    <name evidence="4" type="ORF">QRD43_09180</name>
</gene>
<evidence type="ECO:0000256" key="1">
    <source>
        <dbReference type="SAM" id="MobiDB-lite"/>
    </source>
</evidence>
<name>A0ABT7LKK7_9BURK</name>
<reference evidence="4 5" key="1">
    <citation type="submission" date="2023-06" db="EMBL/GenBank/DDBJ databases">
        <title>Pelomonas sp. APW6 16S ribosomal RNA gene genome sequencing and assembly.</title>
        <authorList>
            <person name="Woo H."/>
        </authorList>
    </citation>
    <scope>NUCLEOTIDE SEQUENCE [LARGE SCALE GENOMIC DNA]</scope>
    <source>
        <strain evidence="4 5">APW6</strain>
    </source>
</reference>
<keyword evidence="2" id="KW-0472">Membrane</keyword>
<organism evidence="4 5">
    <name type="scientific">Roseateles subflavus</name>
    <dbReference type="NCBI Taxonomy" id="3053353"/>
    <lineage>
        <taxon>Bacteria</taxon>
        <taxon>Pseudomonadati</taxon>
        <taxon>Pseudomonadota</taxon>
        <taxon>Betaproteobacteria</taxon>
        <taxon>Burkholderiales</taxon>
        <taxon>Sphaerotilaceae</taxon>
        <taxon>Roseateles</taxon>
    </lineage>
</organism>
<dbReference type="Pfam" id="PF22570">
    <property type="entry name" value="LiaF-TM"/>
    <property type="match status" value="1"/>
</dbReference>
<dbReference type="RefSeq" id="WP_285982182.1">
    <property type="nucleotide sequence ID" value="NZ_JASVDS010000002.1"/>
</dbReference>
<comment type="caution">
    <text evidence="4">The sequence shown here is derived from an EMBL/GenBank/DDBJ whole genome shotgun (WGS) entry which is preliminary data.</text>
</comment>
<accession>A0ABT7LKK7</accession>
<evidence type="ECO:0000313" key="5">
    <source>
        <dbReference type="Proteomes" id="UP001238603"/>
    </source>
</evidence>
<dbReference type="PANTHER" id="PTHR40763">
    <property type="entry name" value="MEMBRANE PROTEIN-RELATED"/>
    <property type="match status" value="1"/>
</dbReference>
<feature type="transmembrane region" description="Helical" evidence="2">
    <location>
        <begin position="30"/>
        <end position="50"/>
    </location>
</feature>